<accession>A0A9K3IT92</accession>
<organism evidence="1 2">
    <name type="scientific">Helianthus annuus</name>
    <name type="common">Common sunflower</name>
    <dbReference type="NCBI Taxonomy" id="4232"/>
    <lineage>
        <taxon>Eukaryota</taxon>
        <taxon>Viridiplantae</taxon>
        <taxon>Streptophyta</taxon>
        <taxon>Embryophyta</taxon>
        <taxon>Tracheophyta</taxon>
        <taxon>Spermatophyta</taxon>
        <taxon>Magnoliopsida</taxon>
        <taxon>eudicotyledons</taxon>
        <taxon>Gunneridae</taxon>
        <taxon>Pentapetalae</taxon>
        <taxon>asterids</taxon>
        <taxon>campanulids</taxon>
        <taxon>Asterales</taxon>
        <taxon>Asteraceae</taxon>
        <taxon>Asteroideae</taxon>
        <taxon>Heliantheae alliance</taxon>
        <taxon>Heliantheae</taxon>
        <taxon>Helianthus</taxon>
    </lineage>
</organism>
<reference evidence="1" key="2">
    <citation type="submission" date="2020-06" db="EMBL/GenBank/DDBJ databases">
        <title>Helianthus annuus Genome sequencing and assembly Release 2.</title>
        <authorList>
            <person name="Gouzy J."/>
            <person name="Langlade N."/>
            <person name="Munos S."/>
        </authorList>
    </citation>
    <scope>NUCLEOTIDE SEQUENCE</scope>
    <source>
        <tissue evidence="1">Leaves</tissue>
    </source>
</reference>
<protein>
    <submittedName>
        <fullName evidence="1">Uncharacterized protein</fullName>
    </submittedName>
</protein>
<comment type="caution">
    <text evidence="1">The sequence shown here is derived from an EMBL/GenBank/DDBJ whole genome shotgun (WGS) entry which is preliminary data.</text>
</comment>
<name>A0A9K3IT92_HELAN</name>
<sequence length="64" mass="7608">MCKLQSPLMWEIVSRCKTVAYKLSKRKTVDTLQSLLSTHYSFQQKCNDDHGEQEYQHVFWICPV</sequence>
<dbReference type="Proteomes" id="UP000215914">
    <property type="component" value="Unassembled WGS sequence"/>
</dbReference>
<reference evidence="1" key="1">
    <citation type="journal article" date="2017" name="Nature">
        <title>The sunflower genome provides insights into oil metabolism, flowering and Asterid evolution.</title>
        <authorList>
            <person name="Badouin H."/>
            <person name="Gouzy J."/>
            <person name="Grassa C.J."/>
            <person name="Murat F."/>
            <person name="Staton S.E."/>
            <person name="Cottret L."/>
            <person name="Lelandais-Briere C."/>
            <person name="Owens G.L."/>
            <person name="Carrere S."/>
            <person name="Mayjonade B."/>
            <person name="Legrand L."/>
            <person name="Gill N."/>
            <person name="Kane N.C."/>
            <person name="Bowers J.E."/>
            <person name="Hubner S."/>
            <person name="Bellec A."/>
            <person name="Berard A."/>
            <person name="Berges H."/>
            <person name="Blanchet N."/>
            <person name="Boniface M.C."/>
            <person name="Brunel D."/>
            <person name="Catrice O."/>
            <person name="Chaidir N."/>
            <person name="Claudel C."/>
            <person name="Donnadieu C."/>
            <person name="Faraut T."/>
            <person name="Fievet G."/>
            <person name="Helmstetter N."/>
            <person name="King M."/>
            <person name="Knapp S.J."/>
            <person name="Lai Z."/>
            <person name="Le Paslier M.C."/>
            <person name="Lippi Y."/>
            <person name="Lorenzon L."/>
            <person name="Mandel J.R."/>
            <person name="Marage G."/>
            <person name="Marchand G."/>
            <person name="Marquand E."/>
            <person name="Bret-Mestries E."/>
            <person name="Morien E."/>
            <person name="Nambeesan S."/>
            <person name="Nguyen T."/>
            <person name="Pegot-Espagnet P."/>
            <person name="Pouilly N."/>
            <person name="Raftis F."/>
            <person name="Sallet E."/>
            <person name="Schiex T."/>
            <person name="Thomas J."/>
            <person name="Vandecasteele C."/>
            <person name="Vares D."/>
            <person name="Vear F."/>
            <person name="Vautrin S."/>
            <person name="Crespi M."/>
            <person name="Mangin B."/>
            <person name="Burke J.M."/>
            <person name="Salse J."/>
            <person name="Munos S."/>
            <person name="Vincourt P."/>
            <person name="Rieseberg L.H."/>
            <person name="Langlade N.B."/>
        </authorList>
    </citation>
    <scope>NUCLEOTIDE SEQUENCE</scope>
    <source>
        <tissue evidence="1">Leaves</tissue>
    </source>
</reference>
<evidence type="ECO:0000313" key="1">
    <source>
        <dbReference type="EMBL" id="KAF5802663.1"/>
    </source>
</evidence>
<dbReference type="AlphaFoldDB" id="A0A9K3IT92"/>
<dbReference type="Gramene" id="mRNA:HanXRQr2_Chr06g0262151">
    <property type="protein sequence ID" value="mRNA:HanXRQr2_Chr06g0262151"/>
    <property type="gene ID" value="HanXRQr2_Chr06g0262151"/>
</dbReference>
<evidence type="ECO:0000313" key="2">
    <source>
        <dbReference type="Proteomes" id="UP000215914"/>
    </source>
</evidence>
<keyword evidence="2" id="KW-1185">Reference proteome</keyword>
<gene>
    <name evidence="1" type="ORF">HanXRQr2_Chr06g0262151</name>
</gene>
<proteinExistence type="predicted"/>
<dbReference type="EMBL" id="MNCJ02000321">
    <property type="protein sequence ID" value="KAF5802663.1"/>
    <property type="molecule type" value="Genomic_DNA"/>
</dbReference>